<dbReference type="EMBL" id="PUHR01000211">
    <property type="protein sequence ID" value="KAG0658473.1"/>
    <property type="molecule type" value="Genomic_DNA"/>
</dbReference>
<protein>
    <submittedName>
        <fullName evidence="2">Uncharacterized protein</fullName>
    </submittedName>
</protein>
<dbReference type="OrthoDB" id="4069881at2759"/>
<dbReference type="AlphaFoldDB" id="A0A9P6W015"/>
<feature type="region of interest" description="Disordered" evidence="1">
    <location>
        <begin position="203"/>
        <end position="225"/>
    </location>
</feature>
<gene>
    <name evidence="2" type="ORF">C6P45_002176</name>
</gene>
<proteinExistence type="predicted"/>
<reference evidence="2 3" key="1">
    <citation type="submission" date="2020-11" db="EMBL/GenBank/DDBJ databases">
        <title>Kefir isolates.</title>
        <authorList>
            <person name="Marcisauskas S."/>
            <person name="Kim Y."/>
            <person name="Blasche S."/>
        </authorList>
    </citation>
    <scope>NUCLEOTIDE SEQUENCE [LARGE SCALE GENOMIC DNA]</scope>
    <source>
        <strain evidence="2 3">OG2</strain>
    </source>
</reference>
<sequence>MIHRHGYSRVSSQESILSQVSNWEQYRQYKQTRSQSNETPPQSNQLNIHHYIKVDQTKNKNLKRRHSSKRVNDFTSKEEINKNKGFLFPRGFIKLYHHNKNKLYKDCQRRNVKSRYQNVKELQEMMNFINLTNLETEQILPNPRIMEYNVSSLHSRQSQIMPSSTIPRNIYKRQDSIKRRIYIPMNETQVRLLNLKRSYSMPTRRKTYQRHKMKQHPENDTEDNEMIRSQKQLHSLWTQYLRTVIHQRIQLRLELMKVQSISTLANASVNNNNDTIRRLNKGETRENPIVIPDEISMDSRRKIY</sequence>
<feature type="compositionally biased region" description="Basic residues" evidence="1">
    <location>
        <begin position="203"/>
        <end position="214"/>
    </location>
</feature>
<comment type="caution">
    <text evidence="2">The sequence shown here is derived from an EMBL/GenBank/DDBJ whole genome shotgun (WGS) entry which is preliminary data.</text>
</comment>
<evidence type="ECO:0000256" key="1">
    <source>
        <dbReference type="SAM" id="MobiDB-lite"/>
    </source>
</evidence>
<keyword evidence="3" id="KW-1185">Reference proteome</keyword>
<name>A0A9P6W015_MAUEX</name>
<organism evidence="2 3">
    <name type="scientific">Maudiozyma exigua</name>
    <name type="common">Yeast</name>
    <name type="synonym">Kazachstania exigua</name>
    <dbReference type="NCBI Taxonomy" id="34358"/>
    <lineage>
        <taxon>Eukaryota</taxon>
        <taxon>Fungi</taxon>
        <taxon>Dikarya</taxon>
        <taxon>Ascomycota</taxon>
        <taxon>Saccharomycotina</taxon>
        <taxon>Saccharomycetes</taxon>
        <taxon>Saccharomycetales</taxon>
        <taxon>Saccharomycetaceae</taxon>
        <taxon>Maudiozyma</taxon>
    </lineage>
</organism>
<evidence type="ECO:0000313" key="3">
    <source>
        <dbReference type="Proteomes" id="UP000750334"/>
    </source>
</evidence>
<evidence type="ECO:0000313" key="2">
    <source>
        <dbReference type="EMBL" id="KAG0658473.1"/>
    </source>
</evidence>
<accession>A0A9P6W015</accession>
<dbReference type="Proteomes" id="UP000750334">
    <property type="component" value="Unassembled WGS sequence"/>
</dbReference>